<reference evidence="1" key="2">
    <citation type="submission" date="2020-05" db="UniProtKB">
        <authorList>
            <consortium name="EnsemblMetazoa"/>
        </authorList>
    </citation>
    <scope>IDENTIFICATION</scope>
    <source>
        <strain evidence="1">MINIMUS1</strain>
    </source>
</reference>
<proteinExistence type="predicted"/>
<dbReference type="Proteomes" id="UP000075920">
    <property type="component" value="Unassembled WGS sequence"/>
</dbReference>
<dbReference type="VEuPathDB" id="VectorBase:AMIN014300"/>
<dbReference type="AlphaFoldDB" id="A0A182WNL5"/>
<reference evidence="2" key="1">
    <citation type="submission" date="2013-03" db="EMBL/GenBank/DDBJ databases">
        <title>The Genome Sequence of Anopheles minimus MINIMUS1.</title>
        <authorList>
            <consortium name="The Broad Institute Genomics Platform"/>
            <person name="Neafsey D.E."/>
            <person name="Walton C."/>
            <person name="Walker B."/>
            <person name="Young S.K."/>
            <person name="Zeng Q."/>
            <person name="Gargeya S."/>
            <person name="Fitzgerald M."/>
            <person name="Haas B."/>
            <person name="Abouelleil A."/>
            <person name="Allen A.W."/>
            <person name="Alvarado L."/>
            <person name="Arachchi H.M."/>
            <person name="Berlin A.M."/>
            <person name="Chapman S.B."/>
            <person name="Gainer-Dewar J."/>
            <person name="Goldberg J."/>
            <person name="Griggs A."/>
            <person name="Gujja S."/>
            <person name="Hansen M."/>
            <person name="Howarth C."/>
            <person name="Imamovic A."/>
            <person name="Ireland A."/>
            <person name="Larimer J."/>
            <person name="McCowan C."/>
            <person name="Murphy C."/>
            <person name="Pearson M."/>
            <person name="Poon T.W."/>
            <person name="Priest M."/>
            <person name="Roberts A."/>
            <person name="Saif S."/>
            <person name="Shea T."/>
            <person name="Sisk P."/>
            <person name="Sykes S."/>
            <person name="Wortman J."/>
            <person name="Nusbaum C."/>
            <person name="Birren B."/>
        </authorList>
    </citation>
    <scope>NUCLEOTIDE SEQUENCE [LARGE SCALE GENOMIC DNA]</scope>
    <source>
        <strain evidence="2">MINIMUS1</strain>
    </source>
</reference>
<dbReference type="EnsemblMetazoa" id="AMIN014300-RB">
    <property type="protein sequence ID" value="AMIN014300-PB"/>
    <property type="gene ID" value="AMIN014300"/>
</dbReference>
<evidence type="ECO:0000313" key="2">
    <source>
        <dbReference type="Proteomes" id="UP000075920"/>
    </source>
</evidence>
<name>A0A182WNL5_9DIPT</name>
<organism evidence="1 2">
    <name type="scientific">Anopheles minimus</name>
    <dbReference type="NCBI Taxonomy" id="112268"/>
    <lineage>
        <taxon>Eukaryota</taxon>
        <taxon>Metazoa</taxon>
        <taxon>Ecdysozoa</taxon>
        <taxon>Arthropoda</taxon>
        <taxon>Hexapoda</taxon>
        <taxon>Insecta</taxon>
        <taxon>Pterygota</taxon>
        <taxon>Neoptera</taxon>
        <taxon>Endopterygota</taxon>
        <taxon>Diptera</taxon>
        <taxon>Nematocera</taxon>
        <taxon>Culicoidea</taxon>
        <taxon>Culicidae</taxon>
        <taxon>Anophelinae</taxon>
        <taxon>Anopheles</taxon>
    </lineage>
</organism>
<evidence type="ECO:0000313" key="1">
    <source>
        <dbReference type="EnsemblMetazoa" id="AMIN014300-PB"/>
    </source>
</evidence>
<protein>
    <submittedName>
        <fullName evidence="1">Uncharacterized protein</fullName>
    </submittedName>
</protein>
<keyword evidence="2" id="KW-1185">Reference proteome</keyword>
<sequence length="40" mass="4609">MHRDELILRCCSFVYRANICSSGKMAFVRSNKASKKETVE</sequence>
<accession>A0A182WNL5</accession>